<accession>A0AA39W8X6</accession>
<dbReference type="Proteomes" id="UP001168877">
    <property type="component" value="Unassembled WGS sequence"/>
</dbReference>
<protein>
    <submittedName>
        <fullName evidence="2">Uncharacterized protein</fullName>
    </submittedName>
</protein>
<reference evidence="2" key="1">
    <citation type="journal article" date="2022" name="Plant J.">
        <title>Strategies of tolerance reflected in two North American maple genomes.</title>
        <authorList>
            <person name="McEvoy S.L."/>
            <person name="Sezen U.U."/>
            <person name="Trouern-Trend A."/>
            <person name="McMahon S.M."/>
            <person name="Schaberg P.G."/>
            <person name="Yang J."/>
            <person name="Wegrzyn J.L."/>
            <person name="Swenson N.G."/>
        </authorList>
    </citation>
    <scope>NUCLEOTIDE SEQUENCE</scope>
    <source>
        <strain evidence="2">NS2018</strain>
    </source>
</reference>
<name>A0AA39W8X6_ACESA</name>
<keyword evidence="1" id="KW-0812">Transmembrane</keyword>
<organism evidence="2 3">
    <name type="scientific">Acer saccharum</name>
    <name type="common">Sugar maple</name>
    <dbReference type="NCBI Taxonomy" id="4024"/>
    <lineage>
        <taxon>Eukaryota</taxon>
        <taxon>Viridiplantae</taxon>
        <taxon>Streptophyta</taxon>
        <taxon>Embryophyta</taxon>
        <taxon>Tracheophyta</taxon>
        <taxon>Spermatophyta</taxon>
        <taxon>Magnoliopsida</taxon>
        <taxon>eudicotyledons</taxon>
        <taxon>Gunneridae</taxon>
        <taxon>Pentapetalae</taxon>
        <taxon>rosids</taxon>
        <taxon>malvids</taxon>
        <taxon>Sapindales</taxon>
        <taxon>Sapindaceae</taxon>
        <taxon>Hippocastanoideae</taxon>
        <taxon>Acereae</taxon>
        <taxon>Acer</taxon>
    </lineage>
</organism>
<evidence type="ECO:0000256" key="1">
    <source>
        <dbReference type="SAM" id="Phobius"/>
    </source>
</evidence>
<sequence>MRLFFQVNIFPKPMTTQCLCGRMSQLLSMLWLMTILQAIMQAFLNSQNLVTVHFYSTNRSLDIPLIKIILGMILFYIRYLMLMEILLLLL</sequence>
<comment type="caution">
    <text evidence="2">The sequence shown here is derived from an EMBL/GenBank/DDBJ whole genome shotgun (WGS) entry which is preliminary data.</text>
</comment>
<keyword evidence="1" id="KW-1133">Transmembrane helix</keyword>
<gene>
    <name evidence="2" type="ORF">LWI29_028920</name>
</gene>
<keyword evidence="1" id="KW-0472">Membrane</keyword>
<feature type="transmembrane region" description="Helical" evidence="1">
    <location>
        <begin position="64"/>
        <end position="89"/>
    </location>
</feature>
<dbReference type="EMBL" id="JAUESC010000001">
    <property type="protein sequence ID" value="KAK0608322.1"/>
    <property type="molecule type" value="Genomic_DNA"/>
</dbReference>
<evidence type="ECO:0000313" key="2">
    <source>
        <dbReference type="EMBL" id="KAK0608322.1"/>
    </source>
</evidence>
<feature type="transmembrane region" description="Helical" evidence="1">
    <location>
        <begin position="26"/>
        <end position="44"/>
    </location>
</feature>
<dbReference type="AlphaFoldDB" id="A0AA39W8X6"/>
<proteinExistence type="predicted"/>
<evidence type="ECO:0000313" key="3">
    <source>
        <dbReference type="Proteomes" id="UP001168877"/>
    </source>
</evidence>
<keyword evidence="3" id="KW-1185">Reference proteome</keyword>
<reference evidence="2" key="2">
    <citation type="submission" date="2023-06" db="EMBL/GenBank/DDBJ databases">
        <authorList>
            <person name="Swenson N.G."/>
            <person name="Wegrzyn J.L."/>
            <person name="Mcevoy S.L."/>
        </authorList>
    </citation>
    <scope>NUCLEOTIDE SEQUENCE</scope>
    <source>
        <strain evidence="2">NS2018</strain>
        <tissue evidence="2">Leaf</tissue>
    </source>
</reference>